<dbReference type="InterPro" id="IPR029069">
    <property type="entry name" value="HotDog_dom_sf"/>
</dbReference>
<organism evidence="1">
    <name type="scientific">hydrothermal vent metagenome</name>
    <dbReference type="NCBI Taxonomy" id="652676"/>
    <lineage>
        <taxon>unclassified sequences</taxon>
        <taxon>metagenomes</taxon>
        <taxon>ecological metagenomes</taxon>
    </lineage>
</organism>
<gene>
    <name evidence="1" type="ORF">MGWOODY_XGa2215</name>
</gene>
<reference evidence="1" key="1">
    <citation type="submission" date="2015-10" db="EMBL/GenBank/DDBJ databases">
        <authorList>
            <person name="Gilbert D.G."/>
        </authorList>
    </citation>
    <scope>NUCLEOTIDE SEQUENCE</scope>
</reference>
<dbReference type="AlphaFoldDB" id="A0A160TXA3"/>
<name>A0A160TXA3_9ZZZZ</name>
<evidence type="ECO:0008006" key="2">
    <source>
        <dbReference type="Google" id="ProtNLM"/>
    </source>
</evidence>
<dbReference type="CDD" id="cd00586">
    <property type="entry name" value="4HBT"/>
    <property type="match status" value="1"/>
</dbReference>
<accession>A0A160TXA3</accession>
<evidence type="ECO:0000313" key="1">
    <source>
        <dbReference type="EMBL" id="CUS55147.1"/>
    </source>
</evidence>
<dbReference type="SUPFAM" id="SSF54637">
    <property type="entry name" value="Thioesterase/thiol ester dehydrase-isomerase"/>
    <property type="match status" value="1"/>
</dbReference>
<sequence>MTLPQTTLTVLPEWIDHNGHMNVAYYVLAFDLVTDAVYETWGLGLDYPEREKHAIFTLGMNIDYVSEVFDGEPLSVTTQLLDMDHKRIHYLHTMVHGDDQRLVAHNECLCMNISLDNRRSAPFPSSVRNKLKPVFLEHQKLTMPDSVGRTLKISHKNTG</sequence>
<proteinExistence type="predicted"/>
<dbReference type="Pfam" id="PF13279">
    <property type="entry name" value="4HBT_2"/>
    <property type="match status" value="1"/>
</dbReference>
<protein>
    <recommendedName>
        <fullName evidence="2">Thioesterase-like protein</fullName>
    </recommendedName>
</protein>
<dbReference type="Gene3D" id="3.10.129.10">
    <property type="entry name" value="Hotdog Thioesterase"/>
    <property type="match status" value="1"/>
</dbReference>
<dbReference type="EMBL" id="CZRL01000120">
    <property type="protein sequence ID" value="CUS55147.1"/>
    <property type="molecule type" value="Genomic_DNA"/>
</dbReference>